<comment type="similarity">
    <text evidence="2">Belongs to the MscS (TC 1.A.23) family.</text>
</comment>
<dbReference type="Gene3D" id="1.10.287.1260">
    <property type="match status" value="1"/>
</dbReference>
<dbReference type="EMBL" id="BRXZ01003958">
    <property type="protein sequence ID" value="GMH65541.1"/>
    <property type="molecule type" value="Genomic_DNA"/>
</dbReference>
<dbReference type="InterPro" id="IPR016688">
    <property type="entry name" value="MscS-like_plants/fungi"/>
</dbReference>
<comment type="caution">
    <text evidence="4">The sequence shown here is derived from an EMBL/GenBank/DDBJ whole genome shotgun (WGS) entry which is preliminary data.</text>
</comment>
<feature type="transmembrane region" description="Helical" evidence="3">
    <location>
        <begin position="546"/>
        <end position="568"/>
    </location>
</feature>
<evidence type="ECO:0000313" key="4">
    <source>
        <dbReference type="EMBL" id="GMH65541.1"/>
    </source>
</evidence>
<comment type="subcellular location">
    <subcellularLocation>
        <location evidence="1">Membrane</location>
        <topology evidence="1">Multi-pass membrane protein</topology>
    </subcellularLocation>
</comment>
<proteinExistence type="inferred from homology"/>
<feature type="transmembrane region" description="Helical" evidence="3">
    <location>
        <begin position="163"/>
        <end position="185"/>
    </location>
</feature>
<feature type="transmembrane region" description="Helical" evidence="3">
    <location>
        <begin position="192"/>
        <end position="214"/>
    </location>
</feature>
<protein>
    <submittedName>
        <fullName evidence="4">Uncharacterized protein</fullName>
    </submittedName>
</protein>
<dbReference type="PANTHER" id="PTHR31618:SF1">
    <property type="entry name" value="EF-HAND DOMAIN-CONTAINING PROTEIN"/>
    <property type="match status" value="1"/>
</dbReference>
<keyword evidence="3" id="KW-0472">Membrane</keyword>
<dbReference type="AlphaFoldDB" id="A0A9W7A463"/>
<evidence type="ECO:0000256" key="3">
    <source>
        <dbReference type="SAM" id="Phobius"/>
    </source>
</evidence>
<name>A0A9W7A463_9STRA</name>
<keyword evidence="3" id="KW-1133">Transmembrane helix</keyword>
<feature type="transmembrane region" description="Helical" evidence="3">
    <location>
        <begin position="124"/>
        <end position="143"/>
    </location>
</feature>
<evidence type="ECO:0000313" key="5">
    <source>
        <dbReference type="Proteomes" id="UP001165082"/>
    </source>
</evidence>
<keyword evidence="5" id="KW-1185">Reference proteome</keyword>
<keyword evidence="3" id="KW-0812">Transmembrane</keyword>
<accession>A0A9W7A463</accession>
<gene>
    <name evidence="4" type="ORF">TrRE_jg12752</name>
</gene>
<sequence>MSDNGIVRDNSGLNFVRNVFVDDKIDDKLKENVSFSSFKEEEDDKGVNKSTIQHVWSHAGIDKGHNSDDIEAGFPSPSSSATRRFACVATKLHRQTISFKEDKRSLGKRFMVSFRNLVHSHSNIFFFACGVTVLLALAIGVIVDGSPTLAKRIGFSISASLMSPLVFTFVIRFSCFLAFGVLLNAEFKLPSYIVIVLFPELVLLATSIASTIVWGKVVVKYDDPSFNSGDLPDLATAPWLQKVYLISVVSIIYAVANLLVSWGVVTLSANYFCGKFWKTLKAQLLTEVLLQMLCSPSPFRGEAADREARPAKKRASRMKIQIAQFFRSGWINSGSHMTKTRQQTAANAAENTTGFPLDYEELMNLFAPKGKKEDLMDDFSNVEDYQAHDTSVWRIADYYNKQNPGGSRLKIKRLIKRNPFARVWIEEINAYDTRAEQIAAFADLVFEYVMDLPVEVIEDASHRKIHGLFLTPSTIFGFVPNLPVAKLCFDHICRLSARKPDTLEGTHLRVSKNDFIEFAKSGFNNRHNVVAMNDDLRNNLLSLRKFVRLPVYLVAVFIAAQVAGLQIWQVTSLLVSTMLSFSFAFSKIFQDLFDGLMLVFVTVPFAQGDSISSQVIAANNNGDDMARIRSIGVYSCILEGNCGEKQFLKTTLLANAIVTNNTDSQPWWESVSLYVDVSFSTAELAVIRRAMLNFFSSDPSNFGPLSYVCVDTPPTNLDIGLKVMLRVVIQFAFSQTSSGYSNRTKSRVLEELQFQLAKHGIEYTSTHSAARLTYGLQEEGETHARKAKITGEKFAKVKGD</sequence>
<reference evidence="4" key="1">
    <citation type="submission" date="2022-07" db="EMBL/GenBank/DDBJ databases">
        <title>Genome analysis of Parmales, a sister group of diatoms, reveals the evolutionary specialization of diatoms from phago-mixotrophs to photoautotrophs.</title>
        <authorList>
            <person name="Ban H."/>
            <person name="Sato S."/>
            <person name="Yoshikawa S."/>
            <person name="Kazumasa Y."/>
            <person name="Nakamura Y."/>
            <person name="Ichinomiya M."/>
            <person name="Saitoh K."/>
            <person name="Sato N."/>
            <person name="Blanc-Mathieu R."/>
            <person name="Endo H."/>
            <person name="Kuwata A."/>
            <person name="Ogata H."/>
        </authorList>
    </citation>
    <scope>NUCLEOTIDE SEQUENCE</scope>
</reference>
<dbReference type="GO" id="GO:0008381">
    <property type="term" value="F:mechanosensitive monoatomic ion channel activity"/>
    <property type="evidence" value="ECO:0007669"/>
    <property type="project" value="TreeGrafter"/>
</dbReference>
<dbReference type="PANTHER" id="PTHR31618">
    <property type="entry name" value="MECHANOSENSITIVE ION CHANNEL PROTEIN 5"/>
    <property type="match status" value="1"/>
</dbReference>
<dbReference type="OrthoDB" id="544685at2759"/>
<evidence type="ECO:0000256" key="1">
    <source>
        <dbReference type="ARBA" id="ARBA00004141"/>
    </source>
</evidence>
<organism evidence="4 5">
    <name type="scientific">Triparma retinervis</name>
    <dbReference type="NCBI Taxonomy" id="2557542"/>
    <lineage>
        <taxon>Eukaryota</taxon>
        <taxon>Sar</taxon>
        <taxon>Stramenopiles</taxon>
        <taxon>Ochrophyta</taxon>
        <taxon>Bolidophyceae</taxon>
        <taxon>Parmales</taxon>
        <taxon>Triparmaceae</taxon>
        <taxon>Triparma</taxon>
    </lineage>
</organism>
<feature type="transmembrane region" description="Helical" evidence="3">
    <location>
        <begin position="243"/>
        <end position="273"/>
    </location>
</feature>
<dbReference type="GO" id="GO:0005886">
    <property type="term" value="C:plasma membrane"/>
    <property type="evidence" value="ECO:0007669"/>
    <property type="project" value="TreeGrafter"/>
</dbReference>
<dbReference type="GO" id="GO:0006820">
    <property type="term" value="P:monoatomic anion transport"/>
    <property type="evidence" value="ECO:0007669"/>
    <property type="project" value="TreeGrafter"/>
</dbReference>
<evidence type="ECO:0000256" key="2">
    <source>
        <dbReference type="ARBA" id="ARBA00008017"/>
    </source>
</evidence>
<dbReference type="Proteomes" id="UP001165082">
    <property type="component" value="Unassembled WGS sequence"/>
</dbReference>